<dbReference type="AlphaFoldDB" id="A0A345ZY69"/>
<dbReference type="InterPro" id="IPR040079">
    <property type="entry name" value="Glutathione_S-Trfase"/>
</dbReference>
<reference evidence="3 4" key="1">
    <citation type="submission" date="2018-07" db="EMBL/GenBank/DDBJ databases">
        <authorList>
            <person name="Quirk P.G."/>
            <person name="Krulwich T.A."/>
        </authorList>
    </citation>
    <scope>NUCLEOTIDE SEQUENCE [LARGE SCALE GENOMIC DNA]</scope>
    <source>
        <strain evidence="3 4">CC-BB4</strain>
    </source>
</reference>
<dbReference type="SFLD" id="SFLDG00358">
    <property type="entry name" value="Main_(cytGST)"/>
    <property type="match status" value="1"/>
</dbReference>
<protein>
    <submittedName>
        <fullName evidence="3">Glutathione S-transferase family protein</fullName>
    </submittedName>
</protein>
<evidence type="ECO:0000259" key="2">
    <source>
        <dbReference type="PROSITE" id="PS50405"/>
    </source>
</evidence>
<dbReference type="Gene3D" id="3.40.30.10">
    <property type="entry name" value="Glutaredoxin"/>
    <property type="match status" value="1"/>
</dbReference>
<dbReference type="InterPro" id="IPR004045">
    <property type="entry name" value="Glutathione_S-Trfase_N"/>
</dbReference>
<dbReference type="PROSITE" id="PS50404">
    <property type="entry name" value="GST_NTER"/>
    <property type="match status" value="1"/>
</dbReference>
<dbReference type="KEGG" id="ptaw:DW352_15840"/>
<dbReference type="InterPro" id="IPR010987">
    <property type="entry name" value="Glutathione-S-Trfase_C-like"/>
</dbReference>
<dbReference type="Proteomes" id="UP000254889">
    <property type="component" value="Chromosome"/>
</dbReference>
<keyword evidence="3" id="KW-0808">Transferase</keyword>
<dbReference type="CDD" id="cd00299">
    <property type="entry name" value="GST_C_family"/>
    <property type="match status" value="1"/>
</dbReference>
<dbReference type="Pfam" id="PF13417">
    <property type="entry name" value="GST_N_3"/>
    <property type="match status" value="1"/>
</dbReference>
<name>A0A345ZY69_9HYPH</name>
<keyword evidence="4" id="KW-1185">Reference proteome</keyword>
<gene>
    <name evidence="3" type="ORF">DW352_15840</name>
</gene>
<dbReference type="OrthoDB" id="9810080at2"/>
<evidence type="ECO:0000313" key="4">
    <source>
        <dbReference type="Proteomes" id="UP000254889"/>
    </source>
</evidence>
<evidence type="ECO:0000259" key="1">
    <source>
        <dbReference type="PROSITE" id="PS50404"/>
    </source>
</evidence>
<dbReference type="RefSeq" id="WP_115692245.1">
    <property type="nucleotide sequence ID" value="NZ_CP031417.1"/>
</dbReference>
<dbReference type="SUPFAM" id="SSF47616">
    <property type="entry name" value="GST C-terminal domain-like"/>
    <property type="match status" value="1"/>
</dbReference>
<dbReference type="GO" id="GO:0005737">
    <property type="term" value="C:cytoplasm"/>
    <property type="evidence" value="ECO:0007669"/>
    <property type="project" value="TreeGrafter"/>
</dbReference>
<sequence length="254" mass="28778">MAFTLYNAPQSTCSQRVRFVLNAKGLPFDEVKLNLLEGDQLKPDYLNINPNGVVPTLDHDGAIVIDSTVITEYLDEVSPDQSFTPEDPVARARMRALMHFIDEMPAAAVRVPTFNLAFLPSYQKMSRDDFVAHAESKPIRREFLLSMGQTGFPQAEMENALGRLRRAYMRMDTEIEKSGGPWLLGENISLADVAVMPALVRMHDLGMPDWQDLPRIVTWFDNIRAQPAFKPTYYHGSLLSERFPHLQEVIAKRA</sequence>
<dbReference type="Pfam" id="PF13410">
    <property type="entry name" value="GST_C_2"/>
    <property type="match status" value="1"/>
</dbReference>
<feature type="domain" description="GST N-terminal" evidence="1">
    <location>
        <begin position="1"/>
        <end position="82"/>
    </location>
</feature>
<evidence type="ECO:0000313" key="3">
    <source>
        <dbReference type="EMBL" id="AXK81866.1"/>
    </source>
</evidence>
<feature type="domain" description="GST C-terminal" evidence="2">
    <location>
        <begin position="87"/>
        <end position="246"/>
    </location>
</feature>
<dbReference type="SUPFAM" id="SSF52833">
    <property type="entry name" value="Thioredoxin-like"/>
    <property type="match status" value="1"/>
</dbReference>
<dbReference type="SFLD" id="SFLDS00019">
    <property type="entry name" value="Glutathione_Transferase_(cytos"/>
    <property type="match status" value="1"/>
</dbReference>
<dbReference type="PANTHER" id="PTHR43968:SF6">
    <property type="entry name" value="GLUTATHIONE S-TRANSFERASE OMEGA"/>
    <property type="match status" value="1"/>
</dbReference>
<dbReference type="InterPro" id="IPR036249">
    <property type="entry name" value="Thioredoxin-like_sf"/>
</dbReference>
<dbReference type="EMBL" id="CP031417">
    <property type="protein sequence ID" value="AXK81866.1"/>
    <property type="molecule type" value="Genomic_DNA"/>
</dbReference>
<accession>A0A345ZY69</accession>
<dbReference type="InterPro" id="IPR050983">
    <property type="entry name" value="GST_Omega/HSP26"/>
</dbReference>
<organism evidence="3 4">
    <name type="scientific">Pseudolabrys taiwanensis</name>
    <dbReference type="NCBI Taxonomy" id="331696"/>
    <lineage>
        <taxon>Bacteria</taxon>
        <taxon>Pseudomonadati</taxon>
        <taxon>Pseudomonadota</taxon>
        <taxon>Alphaproteobacteria</taxon>
        <taxon>Hyphomicrobiales</taxon>
        <taxon>Xanthobacteraceae</taxon>
        <taxon>Pseudolabrys</taxon>
    </lineage>
</organism>
<dbReference type="GO" id="GO:0016740">
    <property type="term" value="F:transferase activity"/>
    <property type="evidence" value="ECO:0007669"/>
    <property type="project" value="UniProtKB-KW"/>
</dbReference>
<proteinExistence type="predicted"/>
<dbReference type="PANTHER" id="PTHR43968">
    <property type="match status" value="1"/>
</dbReference>
<dbReference type="InterPro" id="IPR036282">
    <property type="entry name" value="Glutathione-S-Trfase_C_sf"/>
</dbReference>
<dbReference type="PROSITE" id="PS50405">
    <property type="entry name" value="GST_CTER"/>
    <property type="match status" value="1"/>
</dbReference>
<dbReference type="Gene3D" id="1.20.1050.10">
    <property type="match status" value="2"/>
</dbReference>